<keyword evidence="1 5" id="KW-0963">Cytoplasm</keyword>
<sequence length="175" mass="19796">MAIHWSQDPHPHPLLNDWLFEPGSLTARLKQLSQQQFAVEPLAEGWLDIRDDEAQALAVTPDTPTWVREVFLRGHGTPWVFARSLATKASLESSGFPLDQLGTRPLGEVLSLHEAFVRGQMQICSYPAAWLPEPFNQHNAWARRSCFSKDSLQVLVCEVFLPPLWAFQKQTVPKA</sequence>
<dbReference type="SUPFAM" id="SSF64288">
    <property type="entry name" value="Chorismate lyase-like"/>
    <property type="match status" value="1"/>
</dbReference>
<dbReference type="Pfam" id="PF04345">
    <property type="entry name" value="Chor_lyase"/>
    <property type="match status" value="1"/>
</dbReference>
<evidence type="ECO:0000256" key="3">
    <source>
        <dbReference type="ARBA" id="ARBA00023239"/>
    </source>
</evidence>
<dbReference type="HAMAP" id="MF_01632">
    <property type="entry name" value="UbiC"/>
    <property type="match status" value="1"/>
</dbReference>
<accession>A0ABP9LXG2</accession>
<evidence type="ECO:0000256" key="4">
    <source>
        <dbReference type="ARBA" id="ARBA00023317"/>
    </source>
</evidence>
<comment type="catalytic activity">
    <reaction evidence="5">
        <text>chorismate = 4-hydroxybenzoate + pyruvate</text>
        <dbReference type="Rhea" id="RHEA:16505"/>
        <dbReference type="ChEBI" id="CHEBI:15361"/>
        <dbReference type="ChEBI" id="CHEBI:17879"/>
        <dbReference type="ChEBI" id="CHEBI:29748"/>
        <dbReference type="EC" id="4.1.3.40"/>
    </reaction>
</comment>
<dbReference type="Gene3D" id="3.40.1410.10">
    <property type="entry name" value="Chorismate lyase-like"/>
    <property type="match status" value="1"/>
</dbReference>
<keyword evidence="3 5" id="KW-0456">Lyase</keyword>
<feature type="binding site" evidence="5">
    <location>
        <position position="158"/>
    </location>
    <ligand>
        <name>substrate</name>
    </ligand>
</feature>
<evidence type="ECO:0000256" key="2">
    <source>
        <dbReference type="ARBA" id="ARBA00022688"/>
    </source>
</evidence>
<name>A0ABP9LXG2_9BURK</name>
<proteinExistence type="inferred from homology"/>
<feature type="binding site" evidence="5">
    <location>
        <position position="106"/>
    </location>
    <ligand>
        <name>substrate</name>
    </ligand>
</feature>
<protein>
    <recommendedName>
        <fullName evidence="5">Probable chorismate pyruvate-lyase</fullName>
        <shortName evidence="5">CL</shortName>
        <shortName evidence="5">CPL</shortName>
        <ecNumber evidence="5">4.1.3.40</ecNumber>
    </recommendedName>
</protein>
<dbReference type="EMBL" id="BAABKD010000001">
    <property type="protein sequence ID" value="GAA5084706.1"/>
    <property type="molecule type" value="Genomic_DNA"/>
</dbReference>
<evidence type="ECO:0000313" key="7">
    <source>
        <dbReference type="Proteomes" id="UP001500227"/>
    </source>
</evidence>
<dbReference type="EC" id="4.1.3.40" evidence="5"/>
<keyword evidence="7" id="KW-1185">Reference proteome</keyword>
<reference evidence="7" key="1">
    <citation type="journal article" date="2019" name="Int. J. Syst. Evol. Microbiol.">
        <title>The Global Catalogue of Microorganisms (GCM) 10K type strain sequencing project: providing services to taxonomists for standard genome sequencing and annotation.</title>
        <authorList>
            <consortium name="The Broad Institute Genomics Platform"/>
            <consortium name="The Broad Institute Genome Sequencing Center for Infectious Disease"/>
            <person name="Wu L."/>
            <person name="Ma J."/>
        </authorList>
    </citation>
    <scope>NUCLEOTIDE SEQUENCE [LARGE SCALE GENOMIC DNA]</scope>
    <source>
        <strain evidence="7">JCM 18423</strain>
    </source>
</reference>
<comment type="subcellular location">
    <subcellularLocation>
        <location evidence="5">Cytoplasm</location>
    </subcellularLocation>
</comment>
<comment type="similarity">
    <text evidence="5">Belongs to the UbiC family.</text>
</comment>
<dbReference type="RefSeq" id="WP_300647327.1">
    <property type="nucleotide sequence ID" value="NZ_BAABKD010000001.1"/>
</dbReference>
<evidence type="ECO:0000256" key="5">
    <source>
        <dbReference type="HAMAP-Rule" id="MF_01632"/>
    </source>
</evidence>
<organism evidence="6 7">
    <name type="scientific">Paenalcaligenes hermetiae</name>
    <dbReference type="NCBI Taxonomy" id="1157987"/>
    <lineage>
        <taxon>Bacteria</taxon>
        <taxon>Pseudomonadati</taxon>
        <taxon>Pseudomonadota</taxon>
        <taxon>Betaproteobacteria</taxon>
        <taxon>Burkholderiales</taxon>
        <taxon>Alcaligenaceae</taxon>
        <taxon>Paenalcaligenes</taxon>
    </lineage>
</organism>
<keyword evidence="4 5" id="KW-0670">Pyruvate</keyword>
<comment type="pathway">
    <text evidence="5">Cofactor biosynthesis; ubiquinone biosynthesis.</text>
</comment>
<evidence type="ECO:0000313" key="6">
    <source>
        <dbReference type="EMBL" id="GAA5084706.1"/>
    </source>
</evidence>
<dbReference type="InterPro" id="IPR028978">
    <property type="entry name" value="Chorismate_lyase_/UTRA_dom_sf"/>
</dbReference>
<dbReference type="GO" id="GO:0016829">
    <property type="term" value="F:lyase activity"/>
    <property type="evidence" value="ECO:0007669"/>
    <property type="project" value="UniProtKB-KW"/>
</dbReference>
<comment type="function">
    <text evidence="5">Removes the pyruvyl group from chorismate, with concomitant aromatization of the ring, to provide 4-hydroxybenzoate (4HB) for the ubiquinone pathway.</text>
</comment>
<feature type="binding site" evidence="5">
    <location>
        <position position="68"/>
    </location>
    <ligand>
        <name>substrate</name>
    </ligand>
</feature>
<dbReference type="PANTHER" id="PTHR38683">
    <property type="entry name" value="CHORISMATE PYRUVATE-LYASE"/>
    <property type="match status" value="1"/>
</dbReference>
<comment type="caution">
    <text evidence="6">The sequence shown here is derived from an EMBL/GenBank/DDBJ whole genome shotgun (WGS) entry which is preliminary data.</text>
</comment>
<gene>
    <name evidence="5" type="primary">ubiC</name>
    <name evidence="6" type="ORF">GCM10023337_02590</name>
</gene>
<keyword evidence="2 5" id="KW-0831">Ubiquinone biosynthesis</keyword>
<evidence type="ECO:0000256" key="1">
    <source>
        <dbReference type="ARBA" id="ARBA00022490"/>
    </source>
</evidence>
<dbReference type="Proteomes" id="UP001500227">
    <property type="component" value="Unassembled WGS sequence"/>
</dbReference>
<dbReference type="PANTHER" id="PTHR38683:SF1">
    <property type="entry name" value="CHORISMATE PYRUVATE-LYASE"/>
    <property type="match status" value="1"/>
</dbReference>
<dbReference type="InterPro" id="IPR007440">
    <property type="entry name" value="Chorismate--pyruvate_lyase"/>
</dbReference>
<comment type="caution">
    <text evidence="5">Lacks conserved residue(s) required for the propagation of feature annotation.</text>
</comment>